<dbReference type="Gene3D" id="3.60.21.10">
    <property type="match status" value="1"/>
</dbReference>
<dbReference type="PANTHER" id="PTHR33393">
    <property type="entry name" value="POLYGLUTAMINE SYNTHESIS ACCESSORY PROTEIN RV0574C-RELATED"/>
    <property type="match status" value="1"/>
</dbReference>
<protein>
    <recommendedName>
        <fullName evidence="3">Capsule synthesis protein CapA domain-containing protein</fullName>
    </recommendedName>
</protein>
<dbReference type="SUPFAM" id="SSF56300">
    <property type="entry name" value="Metallo-dependent phosphatases"/>
    <property type="match status" value="1"/>
</dbReference>
<keyword evidence="2" id="KW-0732">Signal</keyword>
<gene>
    <name evidence="4" type="ORF">A2851_04035</name>
</gene>
<accession>A0A1F6CWC7</accession>
<sequence length="332" mass="35492">MSGLAHFIALTFASFVALFPSAAAAPVLSPAVAAYKTTPHATILFGGDMMFDRTIGSTIQEKGGDFIFSCIDPILRDSDLVVANLEGPITASSSKSIGSTVGAPDNFVFTFPTSTASLLFAHNIKLVNLGNNHILNFGIAGARATATYLSQAHVGYFGLPSEALAKEGDPIAYSVAKEKIKDVSLAFINYNEFSSGGGSAFGGGVASTTVKQIQEARAAGEIPVVYAHWGIEYATSSSAYSRELAHAFIDAGAELVIGSHPHVVQEREFYRGKYIYYSLGNLIFDQYWNSDVTHGLMVNVDVDPTGVQYVQEIPVELMRDRRTCPIEPSVSL</sequence>
<dbReference type="InterPro" id="IPR052169">
    <property type="entry name" value="CW_Biosynth-Accessory"/>
</dbReference>
<dbReference type="Proteomes" id="UP000176863">
    <property type="component" value="Unassembled WGS sequence"/>
</dbReference>
<dbReference type="PANTHER" id="PTHR33393:SF13">
    <property type="entry name" value="PGA BIOSYNTHESIS PROTEIN CAPA"/>
    <property type="match status" value="1"/>
</dbReference>
<feature type="chain" id="PRO_5009523582" description="Capsule synthesis protein CapA domain-containing protein" evidence="2">
    <location>
        <begin position="25"/>
        <end position="332"/>
    </location>
</feature>
<dbReference type="CDD" id="cd07381">
    <property type="entry name" value="MPP_CapA"/>
    <property type="match status" value="1"/>
</dbReference>
<dbReference type="AlphaFoldDB" id="A0A1F6CWC7"/>
<comment type="caution">
    <text evidence="4">The sequence shown here is derived from an EMBL/GenBank/DDBJ whole genome shotgun (WGS) entry which is preliminary data.</text>
</comment>
<dbReference type="SMART" id="SM00854">
    <property type="entry name" value="PGA_cap"/>
    <property type="match status" value="1"/>
</dbReference>
<dbReference type="Pfam" id="PF09587">
    <property type="entry name" value="PGA_cap"/>
    <property type="match status" value="1"/>
</dbReference>
<organism evidence="4 5">
    <name type="scientific">Candidatus Kaiserbacteria bacterium RIFCSPHIGHO2_01_FULL_53_29</name>
    <dbReference type="NCBI Taxonomy" id="1798480"/>
    <lineage>
        <taxon>Bacteria</taxon>
        <taxon>Candidatus Kaiseribacteriota</taxon>
    </lineage>
</organism>
<evidence type="ECO:0000259" key="3">
    <source>
        <dbReference type="SMART" id="SM00854"/>
    </source>
</evidence>
<evidence type="ECO:0000256" key="1">
    <source>
        <dbReference type="ARBA" id="ARBA00005662"/>
    </source>
</evidence>
<evidence type="ECO:0000256" key="2">
    <source>
        <dbReference type="SAM" id="SignalP"/>
    </source>
</evidence>
<comment type="similarity">
    <text evidence="1">Belongs to the CapA family.</text>
</comment>
<proteinExistence type="inferred from homology"/>
<evidence type="ECO:0000313" key="4">
    <source>
        <dbReference type="EMBL" id="OGG53464.1"/>
    </source>
</evidence>
<feature type="signal peptide" evidence="2">
    <location>
        <begin position="1"/>
        <end position="24"/>
    </location>
</feature>
<name>A0A1F6CWC7_9BACT</name>
<dbReference type="InterPro" id="IPR029052">
    <property type="entry name" value="Metallo-depent_PP-like"/>
</dbReference>
<dbReference type="InterPro" id="IPR019079">
    <property type="entry name" value="Capsule_synth_CapA"/>
</dbReference>
<feature type="domain" description="Capsule synthesis protein CapA" evidence="3">
    <location>
        <begin position="42"/>
        <end position="286"/>
    </location>
</feature>
<evidence type="ECO:0000313" key="5">
    <source>
        <dbReference type="Proteomes" id="UP000176863"/>
    </source>
</evidence>
<reference evidence="4 5" key="1">
    <citation type="journal article" date="2016" name="Nat. Commun.">
        <title>Thousands of microbial genomes shed light on interconnected biogeochemical processes in an aquifer system.</title>
        <authorList>
            <person name="Anantharaman K."/>
            <person name="Brown C.T."/>
            <person name="Hug L.A."/>
            <person name="Sharon I."/>
            <person name="Castelle C.J."/>
            <person name="Probst A.J."/>
            <person name="Thomas B.C."/>
            <person name="Singh A."/>
            <person name="Wilkins M.J."/>
            <person name="Karaoz U."/>
            <person name="Brodie E.L."/>
            <person name="Williams K.H."/>
            <person name="Hubbard S.S."/>
            <person name="Banfield J.F."/>
        </authorList>
    </citation>
    <scope>NUCLEOTIDE SEQUENCE [LARGE SCALE GENOMIC DNA]</scope>
</reference>
<dbReference type="EMBL" id="MFKT01000011">
    <property type="protein sequence ID" value="OGG53464.1"/>
    <property type="molecule type" value="Genomic_DNA"/>
</dbReference>
<dbReference type="STRING" id="1798480.A2851_04035"/>